<name>A0A848DLC5_9PSEU</name>
<feature type="transmembrane region" description="Helical" evidence="1">
    <location>
        <begin position="12"/>
        <end position="29"/>
    </location>
</feature>
<dbReference type="EMBL" id="JAAXKZ010000064">
    <property type="protein sequence ID" value="NMH93306.1"/>
    <property type="molecule type" value="Genomic_DNA"/>
</dbReference>
<proteinExistence type="predicted"/>
<dbReference type="AlphaFoldDB" id="A0A848DLC5"/>
<sequence length="209" mass="21251">MNRRVHGELGPLAAALAAIVMLVTVLLLGRPSIEETRPDTRPLGAVLGAADRSELAAPAIGRGSGDPVVDPGVRPTDPDAVARAYLVAAHGAVGEDAGRTHRRAAGYAAPGSVPAQVGVVVIDAPPPGAVRTATVTSLELVAADRRGSRRGYRATVATATGPPGAPDTALERGEIAGYLVLARQPDGRWLVRTETPTTPPAPDLPVGEG</sequence>
<accession>A0A848DLC5</accession>
<keyword evidence="1" id="KW-0812">Transmembrane</keyword>
<organism evidence="2 3">
    <name type="scientific">Pseudonocardia bannensis</name>
    <dbReference type="NCBI Taxonomy" id="630973"/>
    <lineage>
        <taxon>Bacteria</taxon>
        <taxon>Bacillati</taxon>
        <taxon>Actinomycetota</taxon>
        <taxon>Actinomycetes</taxon>
        <taxon>Pseudonocardiales</taxon>
        <taxon>Pseudonocardiaceae</taxon>
        <taxon>Pseudonocardia</taxon>
    </lineage>
</organism>
<protein>
    <submittedName>
        <fullName evidence="2">Uncharacterized protein</fullName>
    </submittedName>
</protein>
<evidence type="ECO:0000256" key="1">
    <source>
        <dbReference type="SAM" id="Phobius"/>
    </source>
</evidence>
<keyword evidence="3" id="KW-1185">Reference proteome</keyword>
<dbReference type="RefSeq" id="WP_169414008.1">
    <property type="nucleotide sequence ID" value="NZ_JAAXKZ010000064.1"/>
</dbReference>
<evidence type="ECO:0000313" key="3">
    <source>
        <dbReference type="Proteomes" id="UP000586918"/>
    </source>
</evidence>
<evidence type="ECO:0000313" key="2">
    <source>
        <dbReference type="EMBL" id="NMH93306.1"/>
    </source>
</evidence>
<gene>
    <name evidence="2" type="ORF">HF519_17350</name>
</gene>
<keyword evidence="1" id="KW-0472">Membrane</keyword>
<dbReference type="Proteomes" id="UP000586918">
    <property type="component" value="Unassembled WGS sequence"/>
</dbReference>
<keyword evidence="1" id="KW-1133">Transmembrane helix</keyword>
<reference evidence="2 3" key="1">
    <citation type="submission" date="2020-04" db="EMBL/GenBank/DDBJ databases">
        <authorList>
            <person name="Klaysubun C."/>
            <person name="Duangmal K."/>
            <person name="Lipun K."/>
        </authorList>
    </citation>
    <scope>NUCLEOTIDE SEQUENCE [LARGE SCALE GENOMIC DNA]</scope>
    <source>
        <strain evidence="2 3">DSM 45300</strain>
    </source>
</reference>
<comment type="caution">
    <text evidence="2">The sequence shown here is derived from an EMBL/GenBank/DDBJ whole genome shotgun (WGS) entry which is preliminary data.</text>
</comment>